<feature type="domain" description="DUF6817" evidence="1">
    <location>
        <begin position="42"/>
        <end position="124"/>
    </location>
</feature>
<organism evidence="2 3">
    <name type="scientific">Sneathiella litorea</name>
    <dbReference type="NCBI Taxonomy" id="2606216"/>
    <lineage>
        <taxon>Bacteria</taxon>
        <taxon>Pseudomonadati</taxon>
        <taxon>Pseudomonadota</taxon>
        <taxon>Alphaproteobacteria</taxon>
        <taxon>Sneathiellales</taxon>
        <taxon>Sneathiellaceae</taxon>
        <taxon>Sneathiella</taxon>
    </lineage>
</organism>
<sequence>MKEAEILPISQTNVQLIHQLRTQGIPRSQLERLSDACDFMGELTAGGYRATGRPFYNHLIGVASITAMETHEIDLIIAALLHSIYELGRFPGWLLPPRLKARRELVANRIGNLTETIIYRYHTADWQYYLNAENIPSLSPEEKNILLLKLADMLEDFIEETGPIATQKDALWPLSKLDDPISHIIRISDGINTENITSYFKYMARQPADKLIERTASMTYFHAPMRLILPYRIKAALRRLRRP</sequence>
<dbReference type="RefSeq" id="WP_161314982.1">
    <property type="nucleotide sequence ID" value="NZ_WTUW01000002.1"/>
</dbReference>
<proteinExistence type="predicted"/>
<dbReference type="InterPro" id="IPR049202">
    <property type="entry name" value="DUF6817"/>
</dbReference>
<protein>
    <recommendedName>
        <fullName evidence="1">DUF6817 domain-containing protein</fullName>
    </recommendedName>
</protein>
<comment type="caution">
    <text evidence="2">The sequence shown here is derived from an EMBL/GenBank/DDBJ whole genome shotgun (WGS) entry which is preliminary data.</text>
</comment>
<accession>A0A6L8W5H5</accession>
<dbReference type="Proteomes" id="UP000476030">
    <property type="component" value="Unassembled WGS sequence"/>
</dbReference>
<evidence type="ECO:0000313" key="3">
    <source>
        <dbReference type="Proteomes" id="UP000476030"/>
    </source>
</evidence>
<name>A0A6L8W5H5_9PROT</name>
<dbReference type="AlphaFoldDB" id="A0A6L8W5H5"/>
<dbReference type="EMBL" id="WTUW01000002">
    <property type="protein sequence ID" value="MZR30395.1"/>
    <property type="molecule type" value="Genomic_DNA"/>
</dbReference>
<dbReference type="Gene3D" id="1.10.3210.10">
    <property type="entry name" value="Hypothetical protein af1432"/>
    <property type="match status" value="1"/>
</dbReference>
<evidence type="ECO:0000313" key="2">
    <source>
        <dbReference type="EMBL" id="MZR30395.1"/>
    </source>
</evidence>
<dbReference type="Pfam" id="PF20680">
    <property type="entry name" value="DUF6817"/>
    <property type="match status" value="1"/>
</dbReference>
<evidence type="ECO:0000259" key="1">
    <source>
        <dbReference type="Pfam" id="PF20680"/>
    </source>
</evidence>
<keyword evidence="3" id="KW-1185">Reference proteome</keyword>
<dbReference type="SUPFAM" id="SSF109604">
    <property type="entry name" value="HD-domain/PDEase-like"/>
    <property type="match status" value="1"/>
</dbReference>
<reference evidence="2 3" key="1">
    <citation type="submission" date="2019-12" db="EMBL/GenBank/DDBJ databases">
        <title>Snethiella sp. nov. sp. isolated from sea sand.</title>
        <authorList>
            <person name="Kim J."/>
            <person name="Jeong S.E."/>
            <person name="Jung H.S."/>
            <person name="Jeon C.O."/>
        </authorList>
    </citation>
    <scope>NUCLEOTIDE SEQUENCE [LARGE SCALE GENOMIC DNA]</scope>
    <source>
        <strain evidence="2 3">DP05</strain>
    </source>
</reference>
<gene>
    <name evidence="2" type="ORF">GQE98_07070</name>
</gene>